<dbReference type="PANTHER" id="PTHR12921">
    <property type="entry name" value="UBIQUITIN-FOLD MODIFIER-CONJUGATING ENZYME 1"/>
    <property type="match status" value="1"/>
</dbReference>
<organism evidence="6 7">
    <name type="scientific">Anas platyrhynchos</name>
    <name type="common">Mallard</name>
    <name type="synonym">Anas boschas</name>
    <dbReference type="NCBI Taxonomy" id="8839"/>
    <lineage>
        <taxon>Eukaryota</taxon>
        <taxon>Metazoa</taxon>
        <taxon>Chordata</taxon>
        <taxon>Craniata</taxon>
        <taxon>Vertebrata</taxon>
        <taxon>Euteleostomi</taxon>
        <taxon>Archelosauria</taxon>
        <taxon>Archosauria</taxon>
        <taxon>Dinosauria</taxon>
        <taxon>Saurischia</taxon>
        <taxon>Theropoda</taxon>
        <taxon>Coelurosauria</taxon>
        <taxon>Aves</taxon>
        <taxon>Neognathae</taxon>
        <taxon>Galloanserae</taxon>
        <taxon>Anseriformes</taxon>
        <taxon>Anatidae</taxon>
        <taxon>Anatinae</taxon>
        <taxon>Anas</taxon>
    </lineage>
</organism>
<dbReference type="GO" id="GO:1990592">
    <property type="term" value="P:protein K69-linked ufmylation"/>
    <property type="evidence" value="ECO:0007669"/>
    <property type="project" value="TreeGrafter"/>
</dbReference>
<dbReference type="Pfam" id="PF08694">
    <property type="entry name" value="UFC1"/>
    <property type="match status" value="1"/>
</dbReference>
<evidence type="ECO:0000313" key="7">
    <source>
        <dbReference type="Proteomes" id="UP000694400"/>
    </source>
</evidence>
<comment type="function">
    <text evidence="4">E2-like enzyme which specifically catalyzes the second step in ufmylation. Accepts the ubiquitin-like modifier UFM1 from the E1 enzyme UBA5 and forms an intermediate with UFM1 via a thioester linkage. Ufmylation is involved in various processes, such as ribosome recycling, response to DNA damage, interferon response or reticulophagy (also called ER-phagy).</text>
</comment>
<reference evidence="6" key="3">
    <citation type="submission" date="2025-09" db="UniProtKB">
        <authorList>
            <consortium name="Ensembl"/>
        </authorList>
    </citation>
    <scope>IDENTIFICATION</scope>
</reference>
<feature type="compositionally biased region" description="Basic residues" evidence="5">
    <location>
        <begin position="13"/>
        <end position="22"/>
    </location>
</feature>
<name>A0A8B9ZFE5_ANAPL</name>
<dbReference type="SUPFAM" id="SSF54495">
    <property type="entry name" value="UBC-like"/>
    <property type="match status" value="1"/>
</dbReference>
<feature type="compositionally biased region" description="Low complexity" evidence="5">
    <location>
        <begin position="145"/>
        <end position="160"/>
    </location>
</feature>
<proteinExistence type="inferred from homology"/>
<evidence type="ECO:0000256" key="5">
    <source>
        <dbReference type="SAM" id="MobiDB-lite"/>
    </source>
</evidence>
<dbReference type="InterPro" id="IPR016135">
    <property type="entry name" value="UBQ-conjugating_enzyme/RWD"/>
</dbReference>
<dbReference type="AlphaFoldDB" id="A0A8B9ZFE5"/>
<dbReference type="GO" id="GO:0005737">
    <property type="term" value="C:cytoplasm"/>
    <property type="evidence" value="ECO:0007669"/>
    <property type="project" value="TreeGrafter"/>
</dbReference>
<feature type="region of interest" description="Disordered" evidence="5">
    <location>
        <begin position="1"/>
        <end position="68"/>
    </location>
</feature>
<reference evidence="6" key="1">
    <citation type="submission" date="2019-08" db="EMBL/GenBank/DDBJ databases">
        <title>Three high-quality genomes provides insights into domestication of ducks.</title>
        <authorList>
            <person name="Hou Z.C."/>
            <person name="Zhu F."/>
            <person name="Yin Z.T."/>
            <person name="Zhang F."/>
        </authorList>
    </citation>
    <scope>NUCLEOTIDE SEQUENCE [LARGE SCALE GENOMIC DNA]</scope>
</reference>
<sequence length="247" mass="25713">RPLLEASLPPHRPQQRWRRRRVSAPSRGPGAASGRGGDGGGGGSAGSGGAAAATDGRRGRGTGSGGRRGLKEEYRALIQYVENNKNADNDWFRLESNAEGTRWFGRCWYIHELLKYEFAIEFDGGQDLPQRPLQAPVGPQRAQVRAGAPHGAGARPLAGRGDPRPRRQGPDPAQGEVRGALGGGSAPPGGADPPPEVLTPPTAPPPPLFSLLSPNKLCSPHPAPAAAALWGGQTNISGGSPQFLPPP</sequence>
<comment type="similarity">
    <text evidence="1">Belongs to the ubiquitin-conjugating enzyme family. UFC1 subfamily.</text>
</comment>
<dbReference type="GO" id="GO:0061657">
    <property type="term" value="F:UFM1 conjugating enzyme activity"/>
    <property type="evidence" value="ECO:0007669"/>
    <property type="project" value="InterPro"/>
</dbReference>
<feature type="compositionally biased region" description="Gly residues" evidence="5">
    <location>
        <begin position="31"/>
        <end position="49"/>
    </location>
</feature>
<dbReference type="PANTHER" id="PTHR12921:SF0">
    <property type="entry name" value="UBIQUITIN-FOLD MODIFIER-CONJUGATING ENZYME 1"/>
    <property type="match status" value="1"/>
</dbReference>
<accession>A0A8B9ZFE5</accession>
<dbReference type="Proteomes" id="UP000694400">
    <property type="component" value="Chromosome 32"/>
</dbReference>
<evidence type="ECO:0000256" key="2">
    <source>
        <dbReference type="ARBA" id="ARBA00013306"/>
    </source>
</evidence>
<feature type="region of interest" description="Disordered" evidence="5">
    <location>
        <begin position="130"/>
        <end position="224"/>
    </location>
</feature>
<reference evidence="6" key="2">
    <citation type="submission" date="2025-08" db="UniProtKB">
        <authorList>
            <consortium name="Ensembl"/>
        </authorList>
    </citation>
    <scope>IDENTIFICATION</scope>
</reference>
<dbReference type="InterPro" id="IPR014806">
    <property type="entry name" value="Ufc1"/>
</dbReference>
<evidence type="ECO:0000313" key="6">
    <source>
        <dbReference type="Ensembl" id="ENSAPLP00020014424.1"/>
    </source>
</evidence>
<evidence type="ECO:0000256" key="1">
    <source>
        <dbReference type="ARBA" id="ARBA00008451"/>
    </source>
</evidence>
<evidence type="ECO:0000256" key="3">
    <source>
        <dbReference type="ARBA" id="ARBA00022786"/>
    </source>
</evidence>
<dbReference type="Ensembl" id="ENSAPLT00020015539.1">
    <property type="protein sequence ID" value="ENSAPLP00020014424.1"/>
    <property type="gene ID" value="ENSAPLG00020010514.1"/>
</dbReference>
<dbReference type="Gene3D" id="3.10.110.10">
    <property type="entry name" value="Ubiquitin Conjugating Enzyme"/>
    <property type="match status" value="1"/>
</dbReference>
<keyword evidence="3" id="KW-0833">Ubl conjugation pathway</keyword>
<protein>
    <recommendedName>
        <fullName evidence="2">Ubiquitin-fold modifier-conjugating enzyme 1</fullName>
    </recommendedName>
</protein>
<evidence type="ECO:0000256" key="4">
    <source>
        <dbReference type="ARBA" id="ARBA00045718"/>
    </source>
</evidence>
<feature type="compositionally biased region" description="Pro residues" evidence="5">
    <location>
        <begin position="190"/>
        <end position="208"/>
    </location>
</feature>